<organism evidence="1 2">
    <name type="scientific">Pelagicoccus albus</name>
    <dbReference type="NCBI Taxonomy" id="415222"/>
    <lineage>
        <taxon>Bacteria</taxon>
        <taxon>Pseudomonadati</taxon>
        <taxon>Verrucomicrobiota</taxon>
        <taxon>Opitutia</taxon>
        <taxon>Puniceicoccales</taxon>
        <taxon>Pelagicoccaceae</taxon>
        <taxon>Pelagicoccus</taxon>
    </lineage>
</organism>
<comment type="caution">
    <text evidence="1">The sequence shown here is derived from an EMBL/GenBank/DDBJ whole genome shotgun (WGS) entry which is preliminary data.</text>
</comment>
<name>A0A7X1E9C9_9BACT</name>
<dbReference type="EMBL" id="JACHVC010000012">
    <property type="protein sequence ID" value="MBC2607294.1"/>
    <property type="molecule type" value="Genomic_DNA"/>
</dbReference>
<reference evidence="1 2" key="1">
    <citation type="submission" date="2020-07" db="EMBL/GenBank/DDBJ databases">
        <authorList>
            <person name="Feng X."/>
        </authorList>
    </citation>
    <scope>NUCLEOTIDE SEQUENCE [LARGE SCALE GENOMIC DNA]</scope>
    <source>
        <strain evidence="1 2">JCM23202</strain>
    </source>
</reference>
<dbReference type="RefSeq" id="WP_185661144.1">
    <property type="nucleotide sequence ID" value="NZ_CAWPOO010000012.1"/>
</dbReference>
<dbReference type="AlphaFoldDB" id="A0A7X1E9C9"/>
<sequence>METLDTLCSKLTGISSSSTYSDGTLKSCTFKEENRIQTPIGEVIPQYRTAVYGERQKKHRAALTFFKNGQLKSAALEEATALQTPIGEMNAELVTFYDNGSLNRIFPLNGQIDGYWSETNEGELAEVLDFDLSVGKFSAKIINAHFYPSGAVKSITLWPGQKISIQTPVGEMSVRTGFSLYEDGSLKTVEPSAPFEIQTPIGPIKAFDAEMVGINSDQSSVRFDTDGTLTSLKTIHTGIRAVATDNSVTVIEPFEAPSLIEMTEMRTIPMEVCFDGDKVQIVAESVYDFDIGSYTFKTFQRLKVIREACAACSGCGAGGGCCQG</sequence>
<proteinExistence type="predicted"/>
<gene>
    <name evidence="1" type="ORF">H5P27_14680</name>
</gene>
<protein>
    <submittedName>
        <fullName evidence="1">Uncharacterized protein</fullName>
    </submittedName>
</protein>
<dbReference type="Proteomes" id="UP000526501">
    <property type="component" value="Unassembled WGS sequence"/>
</dbReference>
<accession>A0A7X1E9C9</accession>
<evidence type="ECO:0000313" key="2">
    <source>
        <dbReference type="Proteomes" id="UP000526501"/>
    </source>
</evidence>
<keyword evidence="2" id="KW-1185">Reference proteome</keyword>
<evidence type="ECO:0000313" key="1">
    <source>
        <dbReference type="EMBL" id="MBC2607294.1"/>
    </source>
</evidence>